<comment type="caution">
    <text evidence="1">The sequence shown here is derived from an EMBL/GenBank/DDBJ whole genome shotgun (WGS) entry which is preliminary data.</text>
</comment>
<proteinExistence type="predicted"/>
<gene>
    <name evidence="1" type="ORF">G6042_03905</name>
</gene>
<reference evidence="1 2" key="1">
    <citation type="submission" date="2020-02" db="EMBL/GenBank/DDBJ databases">
        <title>Flavobacterium sp. genome.</title>
        <authorList>
            <person name="Jung H.S."/>
            <person name="Baek J.H."/>
            <person name="Jeon C.O."/>
        </authorList>
    </citation>
    <scope>NUCLEOTIDE SEQUENCE [LARGE SCALE GENOMIC DNA]</scope>
    <source>
        <strain evidence="1 2">SE-s27</strain>
    </source>
</reference>
<evidence type="ECO:0000313" key="2">
    <source>
        <dbReference type="Proteomes" id="UP000767947"/>
    </source>
</evidence>
<evidence type="ECO:0008006" key="3">
    <source>
        <dbReference type="Google" id="ProtNLM"/>
    </source>
</evidence>
<protein>
    <recommendedName>
        <fullName evidence="3">Lipocalin-like domain-containing protein</fullName>
    </recommendedName>
</protein>
<organism evidence="1 2">
    <name type="scientific">Flavobacterium solisilvae</name>
    <dbReference type="NCBI Taxonomy" id="1852019"/>
    <lineage>
        <taxon>Bacteria</taxon>
        <taxon>Pseudomonadati</taxon>
        <taxon>Bacteroidota</taxon>
        <taxon>Flavobacteriia</taxon>
        <taxon>Flavobacteriales</taxon>
        <taxon>Flavobacteriaceae</taxon>
        <taxon>Flavobacterium</taxon>
    </lineage>
</organism>
<dbReference type="EMBL" id="JAAMPT010000200">
    <property type="protein sequence ID" value="NMH24408.1"/>
    <property type="molecule type" value="Genomic_DNA"/>
</dbReference>
<evidence type="ECO:0000313" key="1">
    <source>
        <dbReference type="EMBL" id="NMH24408.1"/>
    </source>
</evidence>
<sequence>MNFTKTTEQSSHYDSLKTMSVNGLFKKSISEIQNHYYIIILILIFTSCKKHNDNDVSKNEFVKIWQSRKSIIPHKAHLNIKSDNTFDYKDSGCQWSSNSFGTWKIIKDTLILNSIPSKECQYVNGFGNNCRVAKFGEDFTLETSIKDCKPDERNGDYTTFTNDKFYLKNDTLEYVTNIKFPFNDRIAFFAKN</sequence>
<dbReference type="Proteomes" id="UP000767947">
    <property type="component" value="Unassembled WGS sequence"/>
</dbReference>
<name>A0ABX1QSW6_9FLAO</name>
<dbReference type="RefSeq" id="WP_169523006.1">
    <property type="nucleotide sequence ID" value="NZ_JAAMPT010000200.1"/>
</dbReference>
<accession>A0ABX1QSW6</accession>
<keyword evidence="2" id="KW-1185">Reference proteome</keyword>